<dbReference type="EMBL" id="FONH01000002">
    <property type="protein sequence ID" value="SFE25733.1"/>
    <property type="molecule type" value="Genomic_DNA"/>
</dbReference>
<dbReference type="GO" id="GO:0008236">
    <property type="term" value="F:serine-type peptidase activity"/>
    <property type="evidence" value="ECO:0007669"/>
    <property type="project" value="InterPro"/>
</dbReference>
<evidence type="ECO:0000313" key="4">
    <source>
        <dbReference type="Proteomes" id="UP000199477"/>
    </source>
</evidence>
<dbReference type="SUPFAM" id="SSF52096">
    <property type="entry name" value="ClpP/crotonase"/>
    <property type="match status" value="1"/>
</dbReference>
<dbReference type="InterPro" id="IPR005151">
    <property type="entry name" value="Tail-specific_protease"/>
</dbReference>
<feature type="domain" description="Tail specific protease" evidence="2">
    <location>
        <begin position="248"/>
        <end position="462"/>
    </location>
</feature>
<dbReference type="GO" id="GO:0030288">
    <property type="term" value="C:outer membrane-bounded periplasmic space"/>
    <property type="evidence" value="ECO:0007669"/>
    <property type="project" value="TreeGrafter"/>
</dbReference>
<dbReference type="GO" id="GO:0004175">
    <property type="term" value="F:endopeptidase activity"/>
    <property type="evidence" value="ECO:0007669"/>
    <property type="project" value="TreeGrafter"/>
</dbReference>
<gene>
    <name evidence="3" type="ORF">SAMN02799615_00596</name>
</gene>
<keyword evidence="4" id="KW-1185">Reference proteome</keyword>
<reference evidence="4" key="1">
    <citation type="submission" date="2016-10" db="EMBL/GenBank/DDBJ databases">
        <authorList>
            <person name="Varghese N."/>
            <person name="Submissions S."/>
        </authorList>
    </citation>
    <scope>NUCLEOTIDE SEQUENCE [LARGE SCALE GENOMIC DNA]</scope>
    <source>
        <strain evidence="4">UNC178MFTsu3.1</strain>
    </source>
</reference>
<protein>
    <submittedName>
        <fullName evidence="3">Peptidase family S41</fullName>
    </submittedName>
</protein>
<dbReference type="InterPro" id="IPR029045">
    <property type="entry name" value="ClpP/crotonase-like_dom_sf"/>
</dbReference>
<evidence type="ECO:0000256" key="1">
    <source>
        <dbReference type="SAM" id="SignalP"/>
    </source>
</evidence>
<dbReference type="PANTHER" id="PTHR32060:SF22">
    <property type="entry name" value="CARBOXYL-TERMINAL-PROCESSING PEPTIDASE 3, CHLOROPLASTIC"/>
    <property type="match status" value="1"/>
</dbReference>
<evidence type="ECO:0000259" key="2">
    <source>
        <dbReference type="Pfam" id="PF03572"/>
    </source>
</evidence>
<dbReference type="PANTHER" id="PTHR32060">
    <property type="entry name" value="TAIL-SPECIFIC PROTEASE"/>
    <property type="match status" value="1"/>
</dbReference>
<keyword evidence="1" id="KW-0732">Signal</keyword>
<dbReference type="GO" id="GO:0007165">
    <property type="term" value="P:signal transduction"/>
    <property type="evidence" value="ECO:0007669"/>
    <property type="project" value="TreeGrafter"/>
</dbReference>
<dbReference type="Proteomes" id="UP000199477">
    <property type="component" value="Unassembled WGS sequence"/>
</dbReference>
<dbReference type="RefSeq" id="WP_026634071.1">
    <property type="nucleotide sequence ID" value="NZ_FONH01000002.1"/>
</dbReference>
<accession>A0A1I1Z5I4</accession>
<dbReference type="AlphaFoldDB" id="A0A1I1Z5I4"/>
<organism evidence="3 4">
    <name type="scientific">Dyella marensis</name>
    <dbReference type="NCBI Taxonomy" id="500610"/>
    <lineage>
        <taxon>Bacteria</taxon>
        <taxon>Pseudomonadati</taxon>
        <taxon>Pseudomonadota</taxon>
        <taxon>Gammaproteobacteria</taxon>
        <taxon>Lysobacterales</taxon>
        <taxon>Rhodanobacteraceae</taxon>
        <taxon>Dyella</taxon>
    </lineage>
</organism>
<name>A0A1I1Z5I4_9GAMM</name>
<dbReference type="GO" id="GO:0006508">
    <property type="term" value="P:proteolysis"/>
    <property type="evidence" value="ECO:0007669"/>
    <property type="project" value="InterPro"/>
</dbReference>
<dbReference type="STRING" id="500610.SAMN02799615_00596"/>
<dbReference type="Gene3D" id="3.90.226.10">
    <property type="entry name" value="2-enoyl-CoA Hydratase, Chain A, domain 1"/>
    <property type="match status" value="1"/>
</dbReference>
<dbReference type="Pfam" id="PF03572">
    <property type="entry name" value="Peptidase_S41"/>
    <property type="match status" value="1"/>
</dbReference>
<feature type="chain" id="PRO_5011554943" evidence="1">
    <location>
        <begin position="25"/>
        <end position="506"/>
    </location>
</feature>
<sequence>MSACLRGIFLALICFVISTGGASAETPGAPPGTALTPAQARQDLELSLSALEAALPNIYWHQSPADWERAKATARSSLDQVTDSEGLWRILMPLLARIGEGHLSLERSEAMKRRERETGLLLPLAVHWTERGAYVIGGYGDASDIPQGAAIVSIDGKDTQALADELMFAATHDGSIRTGILREASGNGYGELLYRMTGSRTNFHLVLRTRNGNLLVRDLAGVAPALRKERQAPATSPVATLAWLDATTAYLDVPTFSNKRYRAAGADFAQTIQQLFDELDRRGASNLILDLRENGGGSEPNESILFSHLVEQPLHKYAAVEARGRRIAVKDSSGTPFDVEVFDDDEMKQQRRLPNGRLTRRNLPPEGLMTRWHRAAPVYRGRLVVLAGGNTFSGAAELASMLFHVRRAVFVGEEVGGTHEGNTSGYRWPLTLPNSGMSLHIPLLQFRFNWPGLPRDRGVRPDCAAPPDVMELGQRKDAAWRTARDLLREHWTSPVQVVCPVETIAP</sequence>
<evidence type="ECO:0000313" key="3">
    <source>
        <dbReference type="EMBL" id="SFE25733.1"/>
    </source>
</evidence>
<feature type="signal peptide" evidence="1">
    <location>
        <begin position="1"/>
        <end position="24"/>
    </location>
</feature>
<proteinExistence type="predicted"/>